<feature type="domain" description="Up-regulator of cell proliferation-like" evidence="1">
    <location>
        <begin position="107"/>
        <end position="400"/>
    </location>
</feature>
<feature type="non-terminal residue" evidence="2">
    <location>
        <position position="470"/>
    </location>
</feature>
<evidence type="ECO:0000259" key="1">
    <source>
        <dbReference type="Pfam" id="PF25496"/>
    </source>
</evidence>
<dbReference type="OrthoDB" id="1597724at2759"/>
<dbReference type="PANTHER" id="PTHR14819:SF9">
    <property type="entry name" value="UP-REGULATOR OF CELL PROLIFERATION-LIKE"/>
    <property type="match status" value="1"/>
</dbReference>
<protein>
    <submittedName>
        <fullName evidence="2">(Atlantic silverside) hypothetical protein</fullName>
    </submittedName>
</protein>
<accession>A0A8S4A5A9</accession>
<dbReference type="Pfam" id="PF25496">
    <property type="entry name" value="URGCP"/>
    <property type="match status" value="1"/>
</dbReference>
<evidence type="ECO:0000313" key="2">
    <source>
        <dbReference type="EMBL" id="CAG5850064.1"/>
    </source>
</evidence>
<comment type="caution">
    <text evidence="2">The sequence shown here is derived from an EMBL/GenBank/DDBJ whole genome shotgun (WGS) entry which is preliminary data.</text>
</comment>
<dbReference type="PANTHER" id="PTHR14819">
    <property type="entry name" value="GTP-BINDING"/>
    <property type="match status" value="1"/>
</dbReference>
<reference evidence="2" key="1">
    <citation type="submission" date="2021-05" db="EMBL/GenBank/DDBJ databases">
        <authorList>
            <person name="Tigano A."/>
        </authorList>
    </citation>
    <scope>NUCLEOTIDE SEQUENCE</scope>
</reference>
<name>A0A8S4A5A9_9TELE</name>
<dbReference type="EMBL" id="CAJRST010000001">
    <property type="protein sequence ID" value="CAG5850064.1"/>
    <property type="molecule type" value="Genomic_DNA"/>
</dbReference>
<evidence type="ECO:0000313" key="3">
    <source>
        <dbReference type="Proteomes" id="UP000677803"/>
    </source>
</evidence>
<dbReference type="Proteomes" id="UP000677803">
    <property type="component" value="Unassembled WGS sequence"/>
</dbReference>
<sequence length="470" mass="53257">HKYCKLTVTDSVSCLLVEALLNTLHKLGLGDFYPNKLTFRSLLEINKESIDDKPVSSLREVPQCFLRKLLKINADCRNSAQLPVSEGENDDPFDLNRDDEVNSDTKIHPLELIVALFLCADSLLQQQMALKMSMCQISVPLLLPQGNKSQSSLMLWALRDIVKEWCPSELSESRGFVEESIVQANIPLFSFVRLKNCSMSKSQLLNQILSRGQQSQNIFMHRGMRGGSLKREISDGLVEVCWYLPCGRDNLDIFPEPVAFANLRGDICQSHAQFNFLFQVSFATFVLLDKVEGNELKMLTSLRDVRSKLFFIVNCKDGGAKKEMKSVQEMFKILDLPKSRVKITNSRINGAEFAKMLCAVIKTSLTSGTSTCNIENMQDKAAEFGLSVDENRSDKQKKEAQKVLRGTGDQIKKQELPLQGENWKRLAKLEKEMCRLTASTDSGLEDYKFKYQEEVKKSKLSKKNIKSPQR</sequence>
<gene>
    <name evidence="2" type="ORF">MMEN_LOCUS126</name>
</gene>
<dbReference type="AlphaFoldDB" id="A0A8S4A5A9"/>
<dbReference type="InterPro" id="IPR052986">
    <property type="entry name" value="VLIG_GTPase"/>
</dbReference>
<proteinExistence type="predicted"/>
<keyword evidence="3" id="KW-1185">Reference proteome</keyword>
<organism evidence="2 3">
    <name type="scientific">Menidia menidia</name>
    <name type="common">Atlantic silverside</name>
    <dbReference type="NCBI Taxonomy" id="238744"/>
    <lineage>
        <taxon>Eukaryota</taxon>
        <taxon>Metazoa</taxon>
        <taxon>Chordata</taxon>
        <taxon>Craniata</taxon>
        <taxon>Vertebrata</taxon>
        <taxon>Euteleostomi</taxon>
        <taxon>Actinopterygii</taxon>
        <taxon>Neopterygii</taxon>
        <taxon>Teleostei</taxon>
        <taxon>Neoteleostei</taxon>
        <taxon>Acanthomorphata</taxon>
        <taxon>Ovalentaria</taxon>
        <taxon>Atherinomorphae</taxon>
        <taxon>Atheriniformes</taxon>
        <taxon>Atherinopsidae</taxon>
        <taxon>Menidiinae</taxon>
        <taxon>Menidia</taxon>
    </lineage>
</organism>
<dbReference type="InterPro" id="IPR057365">
    <property type="entry name" value="URGCP"/>
</dbReference>